<evidence type="ECO:0000256" key="2">
    <source>
        <dbReference type="ARBA" id="ARBA00022723"/>
    </source>
</evidence>
<gene>
    <name evidence="7" type="primary">mmp10</name>
    <name evidence="6" type="ORF">AOB57_007310</name>
    <name evidence="7" type="ORF">GX302_01575</name>
</gene>
<dbReference type="InterPro" id="IPR058240">
    <property type="entry name" value="rSAM_sf"/>
</dbReference>
<keyword evidence="4" id="KW-0411">Iron-sulfur</keyword>
<dbReference type="SFLD" id="SFLDS00029">
    <property type="entry name" value="Radical_SAM"/>
    <property type="match status" value="1"/>
</dbReference>
<dbReference type="GO" id="GO:0032259">
    <property type="term" value="P:methylation"/>
    <property type="evidence" value="ECO:0007669"/>
    <property type="project" value="UniProtKB-KW"/>
</dbReference>
<dbReference type="GeneID" id="53687914"/>
<sequence length="415" mass="45732">MEVVIDVGGNPGVDCRGFCKYCYFKKVKDIQPLGCKYCLPFKKGCDYCTRSVKESYSGFKPLQIVLEETARKLYFANGEITKFTISGGGDLSCYPELGNLVAFLSQFGTQIHLGYTSGKGFSKPDDALFYIDHGITEVSFTVFATDPALRAEYMNDPEPEASLQVLRDFCAHCDVYGAIVLIPGVNDGEILDKTLNDLENMGAKGAILMRFANFPENGLILNNAPIIPGIIPHTVQEFTELVRKSAANHPSIRITGTPLEDPLIGSPFAIRNVPEALEKLPRTTKKATIITGRIAAPRLREIFEALGGSVNVVSPKKDIGCLITIEDFKKLDLSEVSETVFIPGRAFVHDMEVKEALKRDGIDRLVRRGPERLSVDGEMSIGMSREEVLELEIENFTELIGQINSLGLPVEQIRS</sequence>
<keyword evidence="8" id="KW-1185">Reference proteome</keyword>
<evidence type="ECO:0000313" key="7">
    <source>
        <dbReference type="EMBL" id="NLK31555.1"/>
    </source>
</evidence>
<evidence type="ECO:0000313" key="6">
    <source>
        <dbReference type="EMBL" id="AYK15035.1"/>
    </source>
</evidence>
<accession>A0A660HRX2</accession>
<evidence type="ECO:0000313" key="9">
    <source>
        <dbReference type="Proteomes" id="UP000585579"/>
    </source>
</evidence>
<keyword evidence="7" id="KW-0808">Transferase</keyword>
<evidence type="ECO:0000313" key="8">
    <source>
        <dbReference type="Proteomes" id="UP000053087"/>
    </source>
</evidence>
<dbReference type="GO" id="GO:0008168">
    <property type="term" value="F:methyltransferase activity"/>
    <property type="evidence" value="ECO:0007669"/>
    <property type="project" value="UniProtKB-KW"/>
</dbReference>
<reference evidence="6 8" key="1">
    <citation type="journal article" date="2016" name="Int. J. Syst. Evol. Microbiol.">
        <title>Methanosarcina flavescens sp. nov., a methanogenic archaeon isolated from a full-scale anaerobic digester.</title>
        <authorList>
            <person name="Kern T."/>
            <person name="Fischer M.A."/>
            <person name="Deppenmeier U."/>
            <person name="Schmitz R.A."/>
            <person name="Rother M."/>
        </authorList>
    </citation>
    <scope>NUCLEOTIDE SEQUENCE [LARGE SCALE GENOMIC DNA]</scope>
    <source>
        <strain evidence="6 8">E03.2</strain>
    </source>
</reference>
<dbReference type="Gene3D" id="3.20.20.70">
    <property type="entry name" value="Aldolase class I"/>
    <property type="match status" value="1"/>
</dbReference>
<dbReference type="InterPro" id="IPR017672">
    <property type="entry name" value="MA_4551-like"/>
</dbReference>
<organism evidence="6 8">
    <name type="scientific">Methanosarcina flavescens</name>
    <dbReference type="NCBI Taxonomy" id="1715806"/>
    <lineage>
        <taxon>Archaea</taxon>
        <taxon>Methanobacteriati</taxon>
        <taxon>Methanobacteriota</taxon>
        <taxon>Stenosarchaea group</taxon>
        <taxon>Methanomicrobia</taxon>
        <taxon>Methanosarcinales</taxon>
        <taxon>Methanosarcinaceae</taxon>
        <taxon>Methanosarcina</taxon>
    </lineage>
</organism>
<dbReference type="NCBIfam" id="TIGR03278">
    <property type="entry name" value="methan_mark_10"/>
    <property type="match status" value="1"/>
</dbReference>
<evidence type="ECO:0000256" key="3">
    <source>
        <dbReference type="ARBA" id="ARBA00023004"/>
    </source>
</evidence>
<dbReference type="EMBL" id="CP032683">
    <property type="protein sequence ID" value="AYK15035.1"/>
    <property type="molecule type" value="Genomic_DNA"/>
</dbReference>
<dbReference type="Proteomes" id="UP000053087">
    <property type="component" value="Chromosome"/>
</dbReference>
<dbReference type="Proteomes" id="UP000585579">
    <property type="component" value="Unassembled WGS sequence"/>
</dbReference>
<evidence type="ECO:0000256" key="4">
    <source>
        <dbReference type="ARBA" id="ARBA00023014"/>
    </source>
</evidence>
<dbReference type="GO" id="GO:0051536">
    <property type="term" value="F:iron-sulfur cluster binding"/>
    <property type="evidence" value="ECO:0007669"/>
    <property type="project" value="UniProtKB-KW"/>
</dbReference>
<name>A0A660HRX2_9EURY</name>
<dbReference type="AlphaFoldDB" id="A0A660HRX2"/>
<keyword evidence="2" id="KW-0479">Metal-binding</keyword>
<dbReference type="EMBL" id="JAAYQL010000008">
    <property type="protein sequence ID" value="NLK31555.1"/>
    <property type="molecule type" value="Genomic_DNA"/>
</dbReference>
<dbReference type="OrthoDB" id="63821at2157"/>
<keyword evidence="3" id="KW-0408">Iron</keyword>
<protein>
    <submittedName>
        <fullName evidence="6">Methanogenesis marker radical SAM protein</fullName>
    </submittedName>
    <submittedName>
        <fullName evidence="7">Methyl coenzyme M reductase-arginine methyltransferase Mmp10</fullName>
        <ecNumber evidence="7">2.1.1.-</ecNumber>
    </submittedName>
</protein>
<feature type="domain" description="Radical SAM core" evidence="5">
    <location>
        <begin position="1"/>
        <end position="253"/>
    </location>
</feature>
<dbReference type="PROSITE" id="PS51918">
    <property type="entry name" value="RADICAL_SAM"/>
    <property type="match status" value="1"/>
</dbReference>
<reference evidence="6" key="2">
    <citation type="submission" date="2018-10" db="EMBL/GenBank/DDBJ databases">
        <authorList>
            <person name="Fischer M.A."/>
            <person name="Kern T."/>
            <person name="Deppenmeier U."/>
            <person name="Schmitz R.A."/>
            <person name="Rother M."/>
        </authorList>
    </citation>
    <scope>NUCLEOTIDE SEQUENCE</scope>
    <source>
        <strain evidence="6">E03.2</strain>
    </source>
</reference>
<dbReference type="Pfam" id="PF04055">
    <property type="entry name" value="Radical_SAM"/>
    <property type="match status" value="1"/>
</dbReference>
<dbReference type="InterPro" id="IPR007197">
    <property type="entry name" value="rSAM"/>
</dbReference>
<evidence type="ECO:0000259" key="5">
    <source>
        <dbReference type="PROSITE" id="PS51918"/>
    </source>
</evidence>
<dbReference type="EC" id="2.1.1.-" evidence="7"/>
<dbReference type="InterPro" id="IPR013785">
    <property type="entry name" value="Aldolase_TIM"/>
</dbReference>
<dbReference type="GO" id="GO:0046872">
    <property type="term" value="F:metal ion binding"/>
    <property type="evidence" value="ECO:0007669"/>
    <property type="project" value="UniProtKB-KW"/>
</dbReference>
<dbReference type="SUPFAM" id="SSF102114">
    <property type="entry name" value="Radical SAM enzymes"/>
    <property type="match status" value="1"/>
</dbReference>
<dbReference type="RefSeq" id="WP_054299721.1">
    <property type="nucleotide sequence ID" value="NZ_CP032683.1"/>
</dbReference>
<keyword evidence="1" id="KW-0949">S-adenosyl-L-methionine</keyword>
<reference evidence="7 9" key="3">
    <citation type="journal article" date="2020" name="Biotechnol. Biofuels">
        <title>New insights from the biogas microbiome by comprehensive genome-resolved metagenomics of nearly 1600 species originating from multiple anaerobic digesters.</title>
        <authorList>
            <person name="Campanaro S."/>
            <person name="Treu L."/>
            <person name="Rodriguez-R L.M."/>
            <person name="Kovalovszki A."/>
            <person name="Ziels R.M."/>
            <person name="Maus I."/>
            <person name="Zhu X."/>
            <person name="Kougias P.G."/>
            <person name="Basile A."/>
            <person name="Luo G."/>
            <person name="Schluter A."/>
            <person name="Konstantinidis K.T."/>
            <person name="Angelidaki I."/>
        </authorList>
    </citation>
    <scope>NUCLEOTIDE SEQUENCE [LARGE SCALE GENOMIC DNA]</scope>
    <source>
        <strain evidence="7">AS22ysBPME_46</strain>
    </source>
</reference>
<evidence type="ECO:0000256" key="1">
    <source>
        <dbReference type="ARBA" id="ARBA00022691"/>
    </source>
</evidence>
<proteinExistence type="predicted"/>
<keyword evidence="7" id="KW-0489">Methyltransferase</keyword>
<dbReference type="KEGG" id="mfz:AOB57_007310"/>